<gene>
    <name evidence="3" type="ORF">HMPREF0731_1420</name>
</gene>
<feature type="transmembrane region" description="Helical" evidence="1">
    <location>
        <begin position="41"/>
        <end position="59"/>
    </location>
</feature>
<accession>D5RK10</accession>
<keyword evidence="4" id="KW-1185">Reference proteome</keyword>
<keyword evidence="1" id="KW-0472">Membrane</keyword>
<organism evidence="3 4">
    <name type="scientific">Pseudoroseomonas cervicalis ATCC 49957</name>
    <dbReference type="NCBI Taxonomy" id="525371"/>
    <lineage>
        <taxon>Bacteria</taxon>
        <taxon>Pseudomonadati</taxon>
        <taxon>Pseudomonadota</taxon>
        <taxon>Alphaproteobacteria</taxon>
        <taxon>Acetobacterales</taxon>
        <taxon>Roseomonadaceae</taxon>
        <taxon>Roseomonas</taxon>
    </lineage>
</organism>
<evidence type="ECO:0000256" key="1">
    <source>
        <dbReference type="SAM" id="Phobius"/>
    </source>
</evidence>
<feature type="transmembrane region" description="Helical" evidence="1">
    <location>
        <begin position="126"/>
        <end position="147"/>
    </location>
</feature>
<evidence type="ECO:0000259" key="2">
    <source>
        <dbReference type="Pfam" id="PF07331"/>
    </source>
</evidence>
<feature type="transmembrane region" description="Helical" evidence="1">
    <location>
        <begin position="103"/>
        <end position="119"/>
    </location>
</feature>
<name>D5RK10_9PROT</name>
<evidence type="ECO:0000313" key="3">
    <source>
        <dbReference type="EMBL" id="EFH12372.1"/>
    </source>
</evidence>
<dbReference type="EMBL" id="ADVL01000234">
    <property type="protein sequence ID" value="EFH12372.1"/>
    <property type="molecule type" value="Genomic_DNA"/>
</dbReference>
<dbReference type="Proteomes" id="UP000005324">
    <property type="component" value="Unassembled WGS sequence"/>
</dbReference>
<dbReference type="HOGENOM" id="CLU_110735_7_0_5"/>
<dbReference type="AlphaFoldDB" id="D5RK10"/>
<feature type="domain" description="DUF1468" evidence="2">
    <location>
        <begin position="7"/>
        <end position="148"/>
    </location>
</feature>
<feature type="transmembrane region" description="Helical" evidence="1">
    <location>
        <begin position="79"/>
        <end position="97"/>
    </location>
</feature>
<proteinExistence type="predicted"/>
<sequence length="157" mass="17397">MRVNDSLLGLVLLALAGAVLWATFAFPEFPGQEYGPALFPRLLAAGMALCGLLLLPRGLAARRQGEPWLRPADWARRPVTLISFLLIPLSALAYLLLAEKLGFLPVAFLLLLGLFLWFGERWRALPVALAATWLVHWFFAGLMRVPLPRGPLPDLFL</sequence>
<protein>
    <recommendedName>
        <fullName evidence="2">DUF1468 domain-containing protein</fullName>
    </recommendedName>
</protein>
<keyword evidence="1" id="KW-0812">Transmembrane</keyword>
<dbReference type="OrthoDB" id="6174504at2"/>
<comment type="caution">
    <text evidence="3">The sequence shown here is derived from an EMBL/GenBank/DDBJ whole genome shotgun (WGS) entry which is preliminary data.</text>
</comment>
<dbReference type="Pfam" id="PF07331">
    <property type="entry name" value="TctB"/>
    <property type="match status" value="1"/>
</dbReference>
<dbReference type="InterPro" id="IPR009936">
    <property type="entry name" value="DUF1468"/>
</dbReference>
<reference evidence="3 4" key="1">
    <citation type="submission" date="2010-04" db="EMBL/GenBank/DDBJ databases">
        <authorList>
            <person name="Qin X."/>
            <person name="Bachman B."/>
            <person name="Battles P."/>
            <person name="Bell A."/>
            <person name="Bess C."/>
            <person name="Bickham C."/>
            <person name="Chaboub L."/>
            <person name="Chen D."/>
            <person name="Coyle M."/>
            <person name="Deiros D.R."/>
            <person name="Dinh H."/>
            <person name="Forbes L."/>
            <person name="Fowler G."/>
            <person name="Francisco L."/>
            <person name="Fu Q."/>
            <person name="Gubbala S."/>
            <person name="Hale W."/>
            <person name="Han Y."/>
            <person name="Hemphill L."/>
            <person name="Highlander S.K."/>
            <person name="Hirani K."/>
            <person name="Hogues M."/>
            <person name="Jackson L."/>
            <person name="Jakkamsetti A."/>
            <person name="Javaid M."/>
            <person name="Jiang H."/>
            <person name="Korchina V."/>
            <person name="Kovar C."/>
            <person name="Lara F."/>
            <person name="Lee S."/>
            <person name="Mata R."/>
            <person name="Mathew T."/>
            <person name="Moen C."/>
            <person name="Morales K."/>
            <person name="Munidasa M."/>
            <person name="Nazareth L."/>
            <person name="Ngo R."/>
            <person name="Nguyen L."/>
            <person name="Okwuonu G."/>
            <person name="Ongeri F."/>
            <person name="Patil S."/>
            <person name="Petrosino J."/>
            <person name="Pham C."/>
            <person name="Pham P."/>
            <person name="Pu L.-L."/>
            <person name="Puazo M."/>
            <person name="Raj R."/>
            <person name="Reid J."/>
            <person name="Rouhana J."/>
            <person name="Saada N."/>
            <person name="Shang Y."/>
            <person name="Simmons D."/>
            <person name="Thornton R."/>
            <person name="Warren J."/>
            <person name="Weissenberger G."/>
            <person name="Zhang J."/>
            <person name="Zhang L."/>
            <person name="Zhou C."/>
            <person name="Zhu D."/>
            <person name="Muzny D."/>
            <person name="Worley K."/>
            <person name="Gibbs R."/>
        </authorList>
    </citation>
    <scope>NUCLEOTIDE SEQUENCE [LARGE SCALE GENOMIC DNA]</scope>
    <source>
        <strain evidence="3 4">ATCC 49957</strain>
    </source>
</reference>
<dbReference type="RefSeq" id="WP_007005269.1">
    <property type="nucleotide sequence ID" value="NZ_GG770781.1"/>
</dbReference>
<keyword evidence="1" id="KW-1133">Transmembrane helix</keyword>
<evidence type="ECO:0000313" key="4">
    <source>
        <dbReference type="Proteomes" id="UP000005324"/>
    </source>
</evidence>